<dbReference type="PANTHER" id="PTHR12420">
    <property type="entry name" value="PHD FINGER PROTEIN"/>
    <property type="match status" value="1"/>
</dbReference>
<name>G3UPB1_MELGA</name>
<evidence type="ECO:0000256" key="9">
    <source>
        <dbReference type="PROSITE-ProRule" id="PRU00175"/>
    </source>
</evidence>
<reference evidence="13" key="2">
    <citation type="submission" date="2025-08" db="UniProtKB">
        <authorList>
            <consortium name="Ensembl"/>
        </authorList>
    </citation>
    <scope>IDENTIFICATION</scope>
</reference>
<evidence type="ECO:0000256" key="10">
    <source>
        <dbReference type="SAM" id="MobiDB-lite"/>
    </source>
</evidence>
<keyword evidence="6" id="KW-0833">Ubl conjugation pathway</keyword>
<evidence type="ECO:0000256" key="4">
    <source>
        <dbReference type="ARBA" id="ARBA00022723"/>
    </source>
</evidence>
<dbReference type="InterPro" id="IPR034732">
    <property type="entry name" value="EPHD"/>
</dbReference>
<keyword evidence="4" id="KW-0479">Metal-binding</keyword>
<dbReference type="Ensembl" id="ENSMGAT00000019396.2">
    <property type="protein sequence ID" value="ENSMGAP00000017405.2"/>
    <property type="gene ID" value="ENSMGAG00000001685.3"/>
</dbReference>
<feature type="compositionally biased region" description="Basic residues" evidence="10">
    <location>
        <begin position="387"/>
        <end position="399"/>
    </location>
</feature>
<dbReference type="Pfam" id="PF13771">
    <property type="entry name" value="zf-HC5HC2H"/>
    <property type="match status" value="1"/>
</dbReference>
<evidence type="ECO:0000256" key="5">
    <source>
        <dbReference type="ARBA" id="ARBA00022771"/>
    </source>
</evidence>
<evidence type="ECO:0000256" key="6">
    <source>
        <dbReference type="ARBA" id="ARBA00022786"/>
    </source>
</evidence>
<accession>G3UPB1</accession>
<feature type="compositionally biased region" description="Polar residues" evidence="10">
    <location>
        <begin position="292"/>
        <end position="306"/>
    </location>
</feature>
<feature type="compositionally biased region" description="Polar residues" evidence="10">
    <location>
        <begin position="342"/>
        <end position="356"/>
    </location>
</feature>
<gene>
    <name evidence="13" type="primary">LOC104913097</name>
</gene>
<dbReference type="InterPro" id="IPR059102">
    <property type="entry name" value="PHD_PHF7/G2E3-like"/>
</dbReference>
<dbReference type="Pfam" id="PF26054">
    <property type="entry name" value="PHD_G2E3"/>
    <property type="match status" value="1"/>
</dbReference>
<evidence type="ECO:0000256" key="3">
    <source>
        <dbReference type="ARBA" id="ARBA00022679"/>
    </source>
</evidence>
<evidence type="ECO:0000256" key="2">
    <source>
        <dbReference type="ARBA" id="ARBA00004906"/>
    </source>
</evidence>
<evidence type="ECO:0000259" key="12">
    <source>
        <dbReference type="PROSITE" id="PS51805"/>
    </source>
</evidence>
<dbReference type="HOGENOM" id="CLU_1424428_0_0_1"/>
<evidence type="ECO:0008006" key="15">
    <source>
        <dbReference type="Google" id="ProtNLM"/>
    </source>
</evidence>
<dbReference type="CDD" id="cd16448">
    <property type="entry name" value="RING-H2"/>
    <property type="match status" value="1"/>
</dbReference>
<dbReference type="GO" id="GO:0008270">
    <property type="term" value="F:zinc ion binding"/>
    <property type="evidence" value="ECO:0007669"/>
    <property type="project" value="UniProtKB-KW"/>
</dbReference>
<evidence type="ECO:0000259" key="11">
    <source>
        <dbReference type="PROSITE" id="PS50089"/>
    </source>
</evidence>
<evidence type="ECO:0000313" key="13">
    <source>
        <dbReference type="Ensembl" id="ENSMGAP00000017405.2"/>
    </source>
</evidence>
<dbReference type="SUPFAM" id="SSF57850">
    <property type="entry name" value="RING/U-box"/>
    <property type="match status" value="1"/>
</dbReference>
<dbReference type="CDD" id="cd15669">
    <property type="entry name" value="ePHD_PHF7_G2E3_like"/>
    <property type="match status" value="1"/>
</dbReference>
<dbReference type="SMART" id="SM00249">
    <property type="entry name" value="PHD"/>
    <property type="match status" value="3"/>
</dbReference>
<dbReference type="SUPFAM" id="SSF57903">
    <property type="entry name" value="FYVE/PHD zinc finger"/>
    <property type="match status" value="1"/>
</dbReference>
<protein>
    <recommendedName>
        <fullName evidence="15">PHD finger protein 7</fullName>
    </recommendedName>
</protein>
<dbReference type="InterPro" id="IPR013083">
    <property type="entry name" value="Znf_RING/FYVE/PHD"/>
</dbReference>
<reference evidence="13" key="3">
    <citation type="submission" date="2025-09" db="UniProtKB">
        <authorList>
            <consortium name="Ensembl"/>
        </authorList>
    </citation>
    <scope>IDENTIFICATION</scope>
</reference>
<dbReference type="GO" id="GO:0005634">
    <property type="term" value="C:nucleus"/>
    <property type="evidence" value="ECO:0007669"/>
    <property type="project" value="TreeGrafter"/>
</dbReference>
<dbReference type="GeneTree" id="ENSGT00950000182865"/>
<feature type="compositionally biased region" description="Polar residues" evidence="10">
    <location>
        <begin position="364"/>
        <end position="385"/>
    </location>
</feature>
<proteinExistence type="predicted"/>
<keyword evidence="7" id="KW-0862">Zinc</keyword>
<dbReference type="Gene3D" id="3.30.40.10">
    <property type="entry name" value="Zinc/RING finger domain, C3HC4 (zinc finger)"/>
    <property type="match status" value="2"/>
</dbReference>
<reference evidence="13 14" key="1">
    <citation type="journal article" date="2010" name="PLoS Biol.">
        <title>Multi-platform next-generation sequencing of the domestic turkey (Meleagris gallopavo): genome assembly and analysis.</title>
        <authorList>
            <person name="Dalloul R.A."/>
            <person name="Long J.A."/>
            <person name="Zimin A.V."/>
            <person name="Aslam L."/>
            <person name="Beal K."/>
            <person name="Blomberg L.A."/>
            <person name="Bouffard P."/>
            <person name="Burt D.W."/>
            <person name="Crasta O."/>
            <person name="Crooijmans R.P."/>
            <person name="Cooper K."/>
            <person name="Coulombe R.A."/>
            <person name="De S."/>
            <person name="Delany M.E."/>
            <person name="Dodgson J.B."/>
            <person name="Dong J.J."/>
            <person name="Evans C."/>
            <person name="Frederickson K.M."/>
            <person name="Flicek P."/>
            <person name="Florea L."/>
            <person name="Folkerts O."/>
            <person name="Groenen M.A."/>
            <person name="Harkins T.T."/>
            <person name="Herrero J."/>
            <person name="Hoffmann S."/>
            <person name="Megens H.J."/>
            <person name="Jiang A."/>
            <person name="de Jong P."/>
            <person name="Kaiser P."/>
            <person name="Kim H."/>
            <person name="Kim K.W."/>
            <person name="Kim S."/>
            <person name="Langenberger D."/>
            <person name="Lee M.K."/>
            <person name="Lee T."/>
            <person name="Mane S."/>
            <person name="Marcais G."/>
            <person name="Marz M."/>
            <person name="McElroy A.P."/>
            <person name="Modise T."/>
            <person name="Nefedov M."/>
            <person name="Notredame C."/>
            <person name="Paton I.R."/>
            <person name="Payne W.S."/>
            <person name="Pertea G."/>
            <person name="Prickett D."/>
            <person name="Puiu D."/>
            <person name="Qioa D."/>
            <person name="Raineri E."/>
            <person name="Ruffier M."/>
            <person name="Salzberg S.L."/>
            <person name="Schatz M.C."/>
            <person name="Scheuring C."/>
            <person name="Schmidt C.J."/>
            <person name="Schroeder S."/>
            <person name="Searle S.M."/>
            <person name="Smith E.J."/>
            <person name="Smith J."/>
            <person name="Sonstegard T.S."/>
            <person name="Stadler P.F."/>
            <person name="Tafer H."/>
            <person name="Tu Z.J."/>
            <person name="Van Tassell C.P."/>
            <person name="Vilella A.J."/>
            <person name="Williams K.P."/>
            <person name="Yorke J.A."/>
            <person name="Zhang L."/>
            <person name="Zhang H.B."/>
            <person name="Zhang X."/>
            <person name="Zhang Y."/>
            <person name="Reed K.M."/>
        </authorList>
    </citation>
    <scope>NUCLEOTIDE SEQUENCE [LARGE SCALE GENOMIC DNA]</scope>
</reference>
<keyword evidence="5 9" id="KW-0863">Zinc-finger</keyword>
<dbReference type="PROSITE" id="PS51805">
    <property type="entry name" value="EPHD"/>
    <property type="match status" value="1"/>
</dbReference>
<dbReference type="AlphaFoldDB" id="G3UPB1"/>
<keyword evidence="8" id="KW-0539">Nucleus</keyword>
<dbReference type="InterPro" id="IPR001965">
    <property type="entry name" value="Znf_PHD"/>
</dbReference>
<keyword evidence="14" id="KW-1185">Reference proteome</keyword>
<feature type="domain" description="RING-type" evidence="11">
    <location>
        <begin position="145"/>
        <end position="194"/>
    </location>
</feature>
<dbReference type="PROSITE" id="PS50089">
    <property type="entry name" value="ZF_RING_2"/>
    <property type="match status" value="1"/>
</dbReference>
<dbReference type="PANTHER" id="PTHR12420:SF47">
    <property type="entry name" value="PHD FINGER PROTEIN 7"/>
    <property type="match status" value="1"/>
</dbReference>
<evidence type="ECO:0000256" key="8">
    <source>
        <dbReference type="ARBA" id="ARBA00023242"/>
    </source>
</evidence>
<dbReference type="InterPro" id="IPR042013">
    <property type="entry name" value="PHF7/G2E3_ePHD"/>
</dbReference>
<comment type="pathway">
    <text evidence="2">Protein modification; protein ubiquitination.</text>
</comment>
<dbReference type="InterPro" id="IPR011011">
    <property type="entry name" value="Znf_FYVE_PHD"/>
</dbReference>
<dbReference type="Proteomes" id="UP000001645">
    <property type="component" value="Chromosome 14"/>
</dbReference>
<dbReference type="Bgee" id="ENSMGAG00000001685">
    <property type="expression patterns" value="Expressed in brain and 1 other cell type or tissue"/>
</dbReference>
<feature type="region of interest" description="Disordered" evidence="10">
    <location>
        <begin position="292"/>
        <end position="498"/>
    </location>
</feature>
<dbReference type="InParanoid" id="G3UPB1"/>
<dbReference type="InterPro" id="IPR001841">
    <property type="entry name" value="Znf_RING"/>
</dbReference>
<dbReference type="SMART" id="SM00184">
    <property type="entry name" value="RING"/>
    <property type="match status" value="2"/>
</dbReference>
<feature type="compositionally biased region" description="Basic residues" evidence="10">
    <location>
        <begin position="324"/>
        <end position="336"/>
    </location>
</feature>
<sequence>MHMMSKGTQEAAGSREPACVLCGRVDEDSSIYGHKHEKNGFYFHTFCVIFSTGLCKPGSDIRNACHFEEDLIRTIRRGEQTFCFVCGNLGATITCAEPDCGRSFHLSCTSEGECITQFFEDFRSFCWVHRPHQAVEAAPAQDTTCIICMEPMGNSRSYCTMVCPACQHAWFHRACIQEQALRAGIYCFQCPHCRDRDRFIRDMLTMGIRIPFRKPTWEDNYDASLGVRHQRCDASDCHYPHGREQAEGEGPWQLLLCSSCAAQGTHRRCSNLSHSAASWECNACAGEGTASSTNSDLPGYSTTSHAPSGPADCSPVPESSGLSRQRRTDRRRIRPRAQRDANTCSQSQGHRGSSHNAARIVESRTPNSASQGTSESSRHSPSNGYNLRRRQGQRARTRSRSPLQRPAPDSPSQPRTRRGSRQAPTPSAESCTHRYTGPGASRSSRVSTAADRGQSRQTGRPDSEPLPLNIGLLRPTASPEDAAGAGPGGEGQPRGEVTCSTCSIKSSESITINLRVPSCHCQFCSSLPLPRWAAVGAAMTGIFPPAHNPLLPPPSLVQAELGSGPDSSGAQCFQHTTWQRPGWQLQPRSGGVSVIMGMSLCLGHADNPMAAAGCGWAGTRAFLVRSGSATGLGMPPGWRWWPRLLALAAMGGWSAAARQSCVCWPSCASPI</sequence>
<feature type="domain" description="PHD-type" evidence="12">
    <location>
        <begin position="16"/>
        <end position="130"/>
    </location>
</feature>
<evidence type="ECO:0000256" key="1">
    <source>
        <dbReference type="ARBA" id="ARBA00004123"/>
    </source>
</evidence>
<keyword evidence="3" id="KW-0808">Transferase</keyword>
<organism evidence="13 14">
    <name type="scientific">Meleagris gallopavo</name>
    <name type="common">Wild turkey</name>
    <dbReference type="NCBI Taxonomy" id="9103"/>
    <lineage>
        <taxon>Eukaryota</taxon>
        <taxon>Metazoa</taxon>
        <taxon>Chordata</taxon>
        <taxon>Craniata</taxon>
        <taxon>Vertebrata</taxon>
        <taxon>Euteleostomi</taxon>
        <taxon>Archelosauria</taxon>
        <taxon>Archosauria</taxon>
        <taxon>Dinosauria</taxon>
        <taxon>Saurischia</taxon>
        <taxon>Theropoda</taxon>
        <taxon>Coelurosauria</taxon>
        <taxon>Aves</taxon>
        <taxon>Neognathae</taxon>
        <taxon>Galloanserae</taxon>
        <taxon>Galliformes</taxon>
        <taxon>Phasianidae</taxon>
        <taxon>Meleagridinae</taxon>
        <taxon>Meleagris</taxon>
    </lineage>
</organism>
<dbReference type="InterPro" id="IPR051188">
    <property type="entry name" value="PHD-type_Zinc_Finger"/>
</dbReference>
<comment type="subcellular location">
    <subcellularLocation>
        <location evidence="1">Nucleus</location>
    </subcellularLocation>
</comment>
<evidence type="ECO:0000313" key="14">
    <source>
        <dbReference type="Proteomes" id="UP000001645"/>
    </source>
</evidence>
<evidence type="ECO:0000256" key="7">
    <source>
        <dbReference type="ARBA" id="ARBA00022833"/>
    </source>
</evidence>